<keyword evidence="2" id="KW-1185">Reference proteome</keyword>
<organism evidence="1 2">
    <name type="scientific">Triplophysa tibetana</name>
    <dbReference type="NCBI Taxonomy" id="1572043"/>
    <lineage>
        <taxon>Eukaryota</taxon>
        <taxon>Metazoa</taxon>
        <taxon>Chordata</taxon>
        <taxon>Craniata</taxon>
        <taxon>Vertebrata</taxon>
        <taxon>Euteleostomi</taxon>
        <taxon>Actinopterygii</taxon>
        <taxon>Neopterygii</taxon>
        <taxon>Teleostei</taxon>
        <taxon>Ostariophysi</taxon>
        <taxon>Cypriniformes</taxon>
        <taxon>Nemacheilidae</taxon>
        <taxon>Triplophysa</taxon>
    </lineage>
</organism>
<comment type="caution">
    <text evidence="1">The sequence shown here is derived from an EMBL/GenBank/DDBJ whole genome shotgun (WGS) entry which is preliminary data.</text>
</comment>
<protein>
    <submittedName>
        <fullName evidence="1">Uncharacterized protein</fullName>
    </submittedName>
</protein>
<evidence type="ECO:0000313" key="2">
    <source>
        <dbReference type="Proteomes" id="UP000324632"/>
    </source>
</evidence>
<dbReference type="Proteomes" id="UP000324632">
    <property type="component" value="Chromosome 1"/>
</dbReference>
<dbReference type="EMBL" id="SOYY01000001">
    <property type="protein sequence ID" value="KAA0725183.1"/>
    <property type="molecule type" value="Genomic_DNA"/>
</dbReference>
<reference evidence="1 2" key="1">
    <citation type="journal article" date="2019" name="Mol. Ecol. Resour.">
        <title>Chromosome-level genome assembly of Triplophysa tibetana, a fish adapted to the harsh high-altitude environment of the Tibetan Plateau.</title>
        <authorList>
            <person name="Yang X."/>
            <person name="Liu H."/>
            <person name="Ma Z."/>
            <person name="Zou Y."/>
            <person name="Zou M."/>
            <person name="Mao Y."/>
            <person name="Li X."/>
            <person name="Wang H."/>
            <person name="Chen T."/>
            <person name="Wang W."/>
            <person name="Yang R."/>
        </authorList>
    </citation>
    <scope>NUCLEOTIDE SEQUENCE [LARGE SCALE GENOMIC DNA]</scope>
    <source>
        <strain evidence="1">TTIB1903HZAU</strain>
        <tissue evidence="1">Muscle</tissue>
    </source>
</reference>
<gene>
    <name evidence="1" type="ORF">E1301_Tti005895</name>
</gene>
<sequence length="85" mass="9653">MTVVNHLDVVLISEVQSPAEEKMEEITTERCVLEVYLMEFMCLGTAEQLQSAVRFLSQPTGYFKRPGQIPVRSSERWTNAPVVAH</sequence>
<evidence type="ECO:0000313" key="1">
    <source>
        <dbReference type="EMBL" id="KAA0725183.1"/>
    </source>
</evidence>
<proteinExistence type="predicted"/>
<accession>A0A5A9PTE0</accession>
<dbReference type="AlphaFoldDB" id="A0A5A9PTE0"/>
<name>A0A5A9PTE0_9TELE</name>